<comment type="subcellular location">
    <subcellularLocation>
        <location evidence="1 9">Secreted</location>
    </subcellularLocation>
</comment>
<dbReference type="STRING" id="9598.ENSPTRP00000071864"/>
<reference evidence="11 12" key="1">
    <citation type="submission" date="2017-12" db="EMBL/GenBank/DDBJ databases">
        <title>High-resolution comparative analysis of great ape genomes.</title>
        <authorList>
            <person name="Pollen A."/>
            <person name="Hastie A."/>
            <person name="Hormozdiari F."/>
            <person name="Dougherty M."/>
            <person name="Liu R."/>
            <person name="Chaisson M."/>
            <person name="Hoppe E."/>
            <person name="Hill C."/>
            <person name="Pang A."/>
            <person name="Hillier L."/>
            <person name="Baker C."/>
            <person name="Armstrong J."/>
            <person name="Shendure J."/>
            <person name="Paten B."/>
            <person name="Wilson R."/>
            <person name="Chao H."/>
            <person name="Schneider V."/>
            <person name="Ventura M."/>
            <person name="Kronenberg Z."/>
            <person name="Murali S."/>
            <person name="Gordon D."/>
            <person name="Cantsilieris S."/>
            <person name="Munson K."/>
            <person name="Nelson B."/>
            <person name="Raja A."/>
            <person name="Underwood J."/>
            <person name="Diekhans M."/>
            <person name="Fiddes I."/>
            <person name="Haussler D."/>
            <person name="Eichler E."/>
        </authorList>
    </citation>
    <scope>NUCLEOTIDE SEQUENCE [LARGE SCALE GENOMIC DNA]</scope>
    <source>
        <strain evidence="11">Yerkes chimp pedigree #C0471</strain>
    </source>
</reference>
<feature type="chain" id="PRO_5014207417" description="Beta-defensin" evidence="9">
    <location>
        <begin position="23"/>
        <end position="71"/>
    </location>
</feature>
<keyword evidence="8" id="KW-1015">Disulfide bond</keyword>
<evidence type="ECO:0000313" key="12">
    <source>
        <dbReference type="Proteomes" id="UP000236370"/>
    </source>
</evidence>
<accession>A0A2J8Q059</accession>
<dbReference type="GO" id="GO:0042742">
    <property type="term" value="P:defense response to bacterium"/>
    <property type="evidence" value="ECO:0007669"/>
    <property type="project" value="UniProtKB-UniRule"/>
</dbReference>
<sequence>MRVLFFVFGVLSLMSTVPPTRSFTSNDECPSEYYYHCRLKCNADEHAIRYCADFSICCKLKIIQIDGQKKW</sequence>
<dbReference type="GO" id="GO:0005576">
    <property type="term" value="C:extracellular region"/>
    <property type="evidence" value="ECO:0007669"/>
    <property type="project" value="UniProtKB-SubCell"/>
</dbReference>
<evidence type="ECO:0000313" key="11">
    <source>
        <dbReference type="EMBL" id="PNI89648.1"/>
    </source>
</evidence>
<name>A0A2J8Q059_PANTR</name>
<dbReference type="AlphaFoldDB" id="A0A2J8Q059"/>
<keyword evidence="3 9" id="KW-0964">Secreted</keyword>
<comment type="function">
    <text evidence="9">Has antibacterial activity.</text>
</comment>
<dbReference type="Proteomes" id="UP000236370">
    <property type="component" value="Unassembled WGS sequence"/>
</dbReference>
<evidence type="ECO:0000256" key="7">
    <source>
        <dbReference type="ARBA" id="ARBA00023022"/>
    </source>
</evidence>
<evidence type="ECO:0000256" key="6">
    <source>
        <dbReference type="ARBA" id="ARBA00022940"/>
    </source>
</evidence>
<dbReference type="GO" id="GO:0045087">
    <property type="term" value="P:innate immune response"/>
    <property type="evidence" value="ECO:0007669"/>
    <property type="project" value="InterPro"/>
</dbReference>
<dbReference type="Pfam" id="PF13841">
    <property type="entry name" value="Defensin_beta_2"/>
    <property type="match status" value="1"/>
</dbReference>
<evidence type="ECO:0000256" key="2">
    <source>
        <dbReference type="ARBA" id="ARBA00007371"/>
    </source>
</evidence>
<evidence type="ECO:0000256" key="4">
    <source>
        <dbReference type="ARBA" id="ARBA00022529"/>
    </source>
</evidence>
<comment type="similarity">
    <text evidence="2 9">Belongs to the beta-defensin family.</text>
</comment>
<evidence type="ECO:0000259" key="10">
    <source>
        <dbReference type="Pfam" id="PF13841"/>
    </source>
</evidence>
<feature type="domain" description="Beta-defensin" evidence="10">
    <location>
        <begin position="29"/>
        <end position="58"/>
    </location>
</feature>
<evidence type="ECO:0000256" key="1">
    <source>
        <dbReference type="ARBA" id="ARBA00004613"/>
    </source>
</evidence>
<keyword evidence="7 9" id="KW-0044">Antibiotic</keyword>
<keyword evidence="4 9" id="KW-0929">Antimicrobial</keyword>
<evidence type="ECO:0000256" key="5">
    <source>
        <dbReference type="ARBA" id="ARBA00022729"/>
    </source>
</evidence>
<comment type="caution">
    <text evidence="11">The sequence shown here is derived from an EMBL/GenBank/DDBJ whole genome shotgun (WGS) entry which is preliminary data.</text>
</comment>
<keyword evidence="5 9" id="KW-0732">Signal</keyword>
<dbReference type="EMBL" id="NBAG03000097">
    <property type="protein sequence ID" value="PNI89648.1"/>
    <property type="molecule type" value="Genomic_DNA"/>
</dbReference>
<evidence type="ECO:0000256" key="8">
    <source>
        <dbReference type="ARBA" id="ARBA00023157"/>
    </source>
</evidence>
<evidence type="ECO:0000256" key="3">
    <source>
        <dbReference type="ARBA" id="ARBA00022525"/>
    </source>
</evidence>
<protein>
    <recommendedName>
        <fullName evidence="9">Beta-defensin</fullName>
    </recommendedName>
</protein>
<organism evidence="11 12">
    <name type="scientific">Pan troglodytes</name>
    <name type="common">Chimpanzee</name>
    <dbReference type="NCBI Taxonomy" id="9598"/>
    <lineage>
        <taxon>Eukaryota</taxon>
        <taxon>Metazoa</taxon>
        <taxon>Chordata</taxon>
        <taxon>Craniata</taxon>
        <taxon>Vertebrata</taxon>
        <taxon>Euteleostomi</taxon>
        <taxon>Mammalia</taxon>
        <taxon>Eutheria</taxon>
        <taxon>Euarchontoglires</taxon>
        <taxon>Primates</taxon>
        <taxon>Haplorrhini</taxon>
        <taxon>Catarrhini</taxon>
        <taxon>Hominidae</taxon>
        <taxon>Pan</taxon>
    </lineage>
</organism>
<dbReference type="PANTHER" id="PTHR47900">
    <property type="entry name" value="BETA-DEFENSIN 131A"/>
    <property type="match status" value="1"/>
</dbReference>
<keyword evidence="6 9" id="KW-0211">Defensin</keyword>
<proteinExistence type="inferred from homology"/>
<gene>
    <name evidence="11" type="ORF">CK820_G0047615</name>
</gene>
<evidence type="ECO:0000256" key="9">
    <source>
        <dbReference type="RuleBase" id="RU231113"/>
    </source>
</evidence>
<feature type="signal peptide" evidence="9">
    <location>
        <begin position="1"/>
        <end position="22"/>
    </location>
</feature>
<dbReference type="InterPro" id="IPR025933">
    <property type="entry name" value="Beta_defensin_dom"/>
</dbReference>
<dbReference type="PANTHER" id="PTHR47900:SF2">
    <property type="entry name" value="BETA-DEFENSIN 131B"/>
    <property type="match status" value="1"/>
</dbReference>